<dbReference type="SUPFAM" id="SSF46689">
    <property type="entry name" value="Homeodomain-like"/>
    <property type="match status" value="1"/>
</dbReference>
<evidence type="ECO:0000259" key="5">
    <source>
        <dbReference type="PROSITE" id="PS50977"/>
    </source>
</evidence>
<evidence type="ECO:0000313" key="7">
    <source>
        <dbReference type="Proteomes" id="UP000199586"/>
    </source>
</evidence>
<name>A0A1I5RDW1_9SPHN</name>
<dbReference type="RefSeq" id="WP_177200089.1">
    <property type="nucleotide sequence ID" value="NZ_FOXP01000003.1"/>
</dbReference>
<keyword evidence="7" id="KW-1185">Reference proteome</keyword>
<dbReference type="InterPro" id="IPR009057">
    <property type="entry name" value="Homeodomain-like_sf"/>
</dbReference>
<keyword evidence="1" id="KW-0805">Transcription regulation</keyword>
<dbReference type="GO" id="GO:0003700">
    <property type="term" value="F:DNA-binding transcription factor activity"/>
    <property type="evidence" value="ECO:0007669"/>
    <property type="project" value="TreeGrafter"/>
</dbReference>
<evidence type="ECO:0000313" key="6">
    <source>
        <dbReference type="EMBL" id="SFP56719.1"/>
    </source>
</evidence>
<feature type="domain" description="HTH tetR-type" evidence="5">
    <location>
        <begin position="16"/>
        <end position="75"/>
    </location>
</feature>
<dbReference type="PANTHER" id="PTHR30055">
    <property type="entry name" value="HTH-TYPE TRANSCRIPTIONAL REGULATOR RUTR"/>
    <property type="match status" value="1"/>
</dbReference>
<dbReference type="PRINTS" id="PR00455">
    <property type="entry name" value="HTHTETR"/>
</dbReference>
<dbReference type="InterPro" id="IPR050109">
    <property type="entry name" value="HTH-type_TetR-like_transc_reg"/>
</dbReference>
<evidence type="ECO:0000256" key="2">
    <source>
        <dbReference type="ARBA" id="ARBA00023125"/>
    </source>
</evidence>
<evidence type="ECO:0000256" key="1">
    <source>
        <dbReference type="ARBA" id="ARBA00023015"/>
    </source>
</evidence>
<keyword evidence="2 4" id="KW-0238">DNA-binding</keyword>
<reference evidence="6 7" key="1">
    <citation type="submission" date="2016-10" db="EMBL/GenBank/DDBJ databases">
        <authorList>
            <person name="de Groot N.N."/>
        </authorList>
    </citation>
    <scope>NUCLEOTIDE SEQUENCE [LARGE SCALE GENOMIC DNA]</scope>
    <source>
        <strain evidence="6 7">CGMCC 1.9113</strain>
    </source>
</reference>
<sequence length="191" mass="20377">MTDPAKPTRAPRRDAQARREALIVAAAASFACDGYGVALETIADRAGVGRGTLYRNFRDRGALALAIFSREIDRLEAVLDPAAPIAETIATMVRDGAAASALFTRIAVELHLDDPNFSAFQLLGERLERVVAPLVAGAKARGELDAAVTPDQLVLAMRMAGGLLLPFMDEAQVAARVEAALRMLLDGLRPR</sequence>
<accession>A0A1I5RDW1</accession>
<dbReference type="Gene3D" id="1.10.357.10">
    <property type="entry name" value="Tetracycline Repressor, domain 2"/>
    <property type="match status" value="1"/>
</dbReference>
<dbReference type="AlphaFoldDB" id="A0A1I5RDW1"/>
<protein>
    <submittedName>
        <fullName evidence="6">Transcriptional regulator, TetR family</fullName>
    </submittedName>
</protein>
<feature type="DNA-binding region" description="H-T-H motif" evidence="4">
    <location>
        <begin position="38"/>
        <end position="57"/>
    </location>
</feature>
<dbReference type="SUPFAM" id="SSF48498">
    <property type="entry name" value="Tetracyclin repressor-like, C-terminal domain"/>
    <property type="match status" value="1"/>
</dbReference>
<dbReference type="InterPro" id="IPR001647">
    <property type="entry name" value="HTH_TetR"/>
</dbReference>
<dbReference type="PANTHER" id="PTHR30055:SF234">
    <property type="entry name" value="HTH-TYPE TRANSCRIPTIONAL REGULATOR BETI"/>
    <property type="match status" value="1"/>
</dbReference>
<dbReference type="STRING" id="634430.SAMN04488241_103193"/>
<organism evidence="6 7">
    <name type="scientific">Sphingomonas rubra</name>
    <dbReference type="NCBI Taxonomy" id="634430"/>
    <lineage>
        <taxon>Bacteria</taxon>
        <taxon>Pseudomonadati</taxon>
        <taxon>Pseudomonadota</taxon>
        <taxon>Alphaproteobacteria</taxon>
        <taxon>Sphingomonadales</taxon>
        <taxon>Sphingomonadaceae</taxon>
        <taxon>Sphingomonas</taxon>
    </lineage>
</organism>
<dbReference type="InterPro" id="IPR036271">
    <property type="entry name" value="Tet_transcr_reg_TetR-rel_C_sf"/>
</dbReference>
<evidence type="ECO:0000256" key="4">
    <source>
        <dbReference type="PROSITE-ProRule" id="PRU00335"/>
    </source>
</evidence>
<dbReference type="Pfam" id="PF00440">
    <property type="entry name" value="TetR_N"/>
    <property type="match status" value="1"/>
</dbReference>
<gene>
    <name evidence="6" type="ORF">SAMN04488241_103193</name>
</gene>
<keyword evidence="3" id="KW-0804">Transcription</keyword>
<dbReference type="PROSITE" id="PS51257">
    <property type="entry name" value="PROKAR_LIPOPROTEIN"/>
    <property type="match status" value="1"/>
</dbReference>
<dbReference type="EMBL" id="FOXP01000003">
    <property type="protein sequence ID" value="SFP56719.1"/>
    <property type="molecule type" value="Genomic_DNA"/>
</dbReference>
<dbReference type="PROSITE" id="PS50977">
    <property type="entry name" value="HTH_TETR_2"/>
    <property type="match status" value="1"/>
</dbReference>
<dbReference type="GO" id="GO:0000976">
    <property type="term" value="F:transcription cis-regulatory region binding"/>
    <property type="evidence" value="ECO:0007669"/>
    <property type="project" value="TreeGrafter"/>
</dbReference>
<evidence type="ECO:0000256" key="3">
    <source>
        <dbReference type="ARBA" id="ARBA00023163"/>
    </source>
</evidence>
<dbReference type="Proteomes" id="UP000199586">
    <property type="component" value="Unassembled WGS sequence"/>
</dbReference>
<proteinExistence type="predicted"/>